<dbReference type="PANTHER" id="PTHR32309:SF13">
    <property type="entry name" value="FERRIC ENTEROBACTIN TRANSPORT PROTEIN FEPE"/>
    <property type="match status" value="1"/>
</dbReference>
<dbReference type="InterPro" id="IPR050445">
    <property type="entry name" value="Bact_polysacc_biosynth/exp"/>
</dbReference>
<proteinExistence type="predicted"/>
<dbReference type="AlphaFoldDB" id="I5B297"/>
<keyword evidence="2" id="KW-0472">Membrane</keyword>
<sequence length="542" mass="61004">MADPFQSQTQIKPDYIIDVLIRGRWFLIVPLCISLTLGLGMTLTANKTYEAGTMILVQPQRVPINYIKSVVSSSIGERISTISQQVLSRSNLEQIIEQFGLYENSSGMYQEEKIEALRKRIKVKIEHSRGGSEAFSISFTGSEPQRVMRIANTLASYFMDENLKVREAQAIGTSEFLDSELEKTKKRLEEKEQKLAAFRAKYLGGLPDELESNLRTLDRMQKQVTDKAMLLREVNNSISQLDSQISSMAATGGSGSGGDDFLSFDFDDSQEGDDSALQAAQEKYDALLLRYTEKHPDVKKLKRIIEKLKQNLEAAKEEEELPSAESEEDILPDMGMDPVAPLKAQRAQLVAEANNIQAEVSAIQEKMKIYAQRVEDTPKRELELQSLTRDYSNIQNVYNSILDRKLEAELSVNMEKKQKGEQFRILDHARLPEKPISPNVKLMFLLSIAGGLGLGGGILFLKELLTFSVIRRDDQIDTLLGLPILASIPPLEKPNGRTKKKIEWAMFICCCSYSAVFLAFFAILNHKGLDRTMNFIKTTLNL</sequence>
<evidence type="ECO:0000313" key="4">
    <source>
        <dbReference type="EMBL" id="EIM63610.1"/>
    </source>
</evidence>
<keyword evidence="2" id="KW-0812">Transmembrane</keyword>
<keyword evidence="2" id="KW-1133">Transmembrane helix</keyword>
<evidence type="ECO:0000313" key="5">
    <source>
        <dbReference type="Proteomes" id="UP000005778"/>
    </source>
</evidence>
<keyword evidence="1" id="KW-0175">Coiled coil</keyword>
<feature type="coiled-coil region" evidence="1">
    <location>
        <begin position="346"/>
        <end position="373"/>
    </location>
</feature>
<dbReference type="GO" id="GO:0005886">
    <property type="term" value="C:plasma membrane"/>
    <property type="evidence" value="ECO:0007669"/>
    <property type="project" value="TreeGrafter"/>
</dbReference>
<reference evidence="4 5" key="2">
    <citation type="submission" date="2012-02" db="EMBL/GenBank/DDBJ databases">
        <title>Improved High-Quality Draft sequence of Desulfobacter postgatei 2ac9.</title>
        <authorList>
            <consortium name="US DOE Joint Genome Institute"/>
            <person name="Lucas S."/>
            <person name="Han J."/>
            <person name="Lapidus A."/>
            <person name="Cheng J.-F."/>
            <person name="Goodwin L."/>
            <person name="Pitluck S."/>
            <person name="Peters L."/>
            <person name="Ovchinnikova G."/>
            <person name="Held B."/>
            <person name="Detter J.C."/>
            <person name="Han C."/>
            <person name="Tapia R."/>
            <person name="Land M."/>
            <person name="Hauser L."/>
            <person name="Kyrpides N."/>
            <person name="Ivanova N."/>
            <person name="Pagani I."/>
            <person name="Orellana R."/>
            <person name="Lovley D."/>
            <person name="Woyke T."/>
        </authorList>
    </citation>
    <scope>NUCLEOTIDE SEQUENCE [LARGE SCALE GENOMIC DNA]</scope>
    <source>
        <strain evidence="4 5">2ac9</strain>
    </source>
</reference>
<organism evidence="4 5">
    <name type="scientific">Desulfobacter postgatei 2ac9</name>
    <dbReference type="NCBI Taxonomy" id="879212"/>
    <lineage>
        <taxon>Bacteria</taxon>
        <taxon>Pseudomonadati</taxon>
        <taxon>Thermodesulfobacteriota</taxon>
        <taxon>Desulfobacteria</taxon>
        <taxon>Desulfobacterales</taxon>
        <taxon>Desulfobacteraceae</taxon>
        <taxon>Desulfobacter</taxon>
    </lineage>
</organism>
<evidence type="ECO:0000259" key="3">
    <source>
        <dbReference type="Pfam" id="PF13807"/>
    </source>
</evidence>
<dbReference type="RefSeq" id="WP_004072849.1">
    <property type="nucleotide sequence ID" value="NZ_CM001488.1"/>
</dbReference>
<dbReference type="GO" id="GO:0004713">
    <property type="term" value="F:protein tyrosine kinase activity"/>
    <property type="evidence" value="ECO:0007669"/>
    <property type="project" value="TreeGrafter"/>
</dbReference>
<dbReference type="InterPro" id="IPR032807">
    <property type="entry name" value="GNVR"/>
</dbReference>
<dbReference type="OrthoDB" id="9795292at2"/>
<feature type="domain" description="Tyrosine-protein kinase G-rich" evidence="3">
    <location>
        <begin position="386"/>
        <end position="463"/>
    </location>
</feature>
<gene>
    <name evidence="4" type="ORF">DespoDRAFT_01691</name>
</gene>
<feature type="coiled-coil region" evidence="1">
    <location>
        <begin position="174"/>
        <end position="201"/>
    </location>
</feature>
<dbReference type="HOGENOM" id="CLU_009912_5_0_7"/>
<evidence type="ECO:0000256" key="2">
    <source>
        <dbReference type="SAM" id="Phobius"/>
    </source>
</evidence>
<feature type="transmembrane region" description="Helical" evidence="2">
    <location>
        <begin position="504"/>
        <end position="524"/>
    </location>
</feature>
<dbReference type="eggNOG" id="COG3206">
    <property type="taxonomic scope" value="Bacteria"/>
</dbReference>
<accession>I5B297</accession>
<dbReference type="PANTHER" id="PTHR32309">
    <property type="entry name" value="TYROSINE-PROTEIN KINASE"/>
    <property type="match status" value="1"/>
</dbReference>
<dbReference type="Proteomes" id="UP000005778">
    <property type="component" value="Chromosome"/>
</dbReference>
<protein>
    <submittedName>
        <fullName evidence="4">Uncharacterized protein involved in exopolysaccharide biosynthesis</fullName>
    </submittedName>
</protein>
<dbReference type="EMBL" id="CM001488">
    <property type="protein sequence ID" value="EIM63610.1"/>
    <property type="molecule type" value="Genomic_DNA"/>
</dbReference>
<name>I5B297_9BACT</name>
<evidence type="ECO:0000256" key="1">
    <source>
        <dbReference type="SAM" id="Coils"/>
    </source>
</evidence>
<dbReference type="Pfam" id="PF13807">
    <property type="entry name" value="GNVR"/>
    <property type="match status" value="1"/>
</dbReference>
<reference evidence="4 5" key="1">
    <citation type="submission" date="2011-09" db="EMBL/GenBank/DDBJ databases">
        <authorList>
            <consortium name="US DOE Joint Genome Institute (JGI-PGF)"/>
            <person name="Lucas S."/>
            <person name="Han J."/>
            <person name="Lapidus A."/>
            <person name="Cheng J.-F."/>
            <person name="Goodwin L."/>
            <person name="Pitluck S."/>
            <person name="Peters L."/>
            <person name="Land M.L."/>
            <person name="Hauser L."/>
            <person name="Orellana R."/>
            <person name="Lovley D."/>
            <person name="Woyke T.J."/>
        </authorList>
    </citation>
    <scope>NUCLEOTIDE SEQUENCE [LARGE SCALE GENOMIC DNA]</scope>
    <source>
        <strain evidence="4 5">2ac9</strain>
    </source>
</reference>
<keyword evidence="5" id="KW-1185">Reference proteome</keyword>
<feature type="transmembrane region" description="Helical" evidence="2">
    <location>
        <begin position="25"/>
        <end position="45"/>
    </location>
</feature>
<dbReference type="STRING" id="879212.DespoDRAFT_01691"/>
<feature type="transmembrane region" description="Helical" evidence="2">
    <location>
        <begin position="442"/>
        <end position="461"/>
    </location>
</feature>